<gene>
    <name evidence="2" type="ORF">THAOC_07858</name>
</gene>
<name>K0SZC0_THAOC</name>
<dbReference type="Proteomes" id="UP000266841">
    <property type="component" value="Unassembled WGS sequence"/>
</dbReference>
<comment type="caution">
    <text evidence="2">The sequence shown here is derived from an EMBL/GenBank/DDBJ whole genome shotgun (WGS) entry which is preliminary data.</text>
</comment>
<dbReference type="EMBL" id="AGNL01008086">
    <property type="protein sequence ID" value="EJK70755.1"/>
    <property type="molecule type" value="Genomic_DNA"/>
</dbReference>
<accession>K0SZC0</accession>
<dbReference type="AlphaFoldDB" id="K0SZC0"/>
<protein>
    <submittedName>
        <fullName evidence="2">Uncharacterized protein</fullName>
    </submittedName>
</protein>
<organism evidence="2 3">
    <name type="scientific">Thalassiosira oceanica</name>
    <name type="common">Marine diatom</name>
    <dbReference type="NCBI Taxonomy" id="159749"/>
    <lineage>
        <taxon>Eukaryota</taxon>
        <taxon>Sar</taxon>
        <taxon>Stramenopiles</taxon>
        <taxon>Ochrophyta</taxon>
        <taxon>Bacillariophyta</taxon>
        <taxon>Coscinodiscophyceae</taxon>
        <taxon>Thalassiosirophycidae</taxon>
        <taxon>Thalassiosirales</taxon>
        <taxon>Thalassiosiraceae</taxon>
        <taxon>Thalassiosira</taxon>
    </lineage>
</organism>
<reference evidence="2 3" key="1">
    <citation type="journal article" date="2012" name="Genome Biol.">
        <title>Genome and low-iron response of an oceanic diatom adapted to chronic iron limitation.</title>
        <authorList>
            <person name="Lommer M."/>
            <person name="Specht M."/>
            <person name="Roy A.S."/>
            <person name="Kraemer L."/>
            <person name="Andreson R."/>
            <person name="Gutowska M.A."/>
            <person name="Wolf J."/>
            <person name="Bergner S.V."/>
            <person name="Schilhabel M.B."/>
            <person name="Klostermeier U.C."/>
            <person name="Beiko R.G."/>
            <person name="Rosenstiel P."/>
            <person name="Hippler M."/>
            <person name="Laroche J."/>
        </authorList>
    </citation>
    <scope>NUCLEOTIDE SEQUENCE [LARGE SCALE GENOMIC DNA]</scope>
    <source>
        <strain evidence="2 3">CCMP1005</strain>
    </source>
</reference>
<sequence length="193" mass="21643">MFKFIAFFHSAFKPLFITSDLQDNTNSMSTNANHEKENGALPDSDEMSQKKEIQRKEEETALARAQLAALKTEHENMEKLLAAEKGTTDKLRVELQKRDDQLKKSPVNTSSAWVDRGQLDKFHVVWEQSSPAQGKEEQADDHQHHPELAEKKNLPADNGTQGVGRNLFNSFGVLGLGLDATEMDVKTAYRTGC</sequence>
<evidence type="ECO:0000256" key="1">
    <source>
        <dbReference type="SAM" id="MobiDB-lite"/>
    </source>
</evidence>
<keyword evidence="3" id="KW-1185">Reference proteome</keyword>
<feature type="region of interest" description="Disordered" evidence="1">
    <location>
        <begin position="27"/>
        <end position="60"/>
    </location>
</feature>
<evidence type="ECO:0000313" key="2">
    <source>
        <dbReference type="EMBL" id="EJK70755.1"/>
    </source>
</evidence>
<proteinExistence type="predicted"/>
<feature type="compositionally biased region" description="Basic and acidic residues" evidence="1">
    <location>
        <begin position="47"/>
        <end position="60"/>
    </location>
</feature>
<evidence type="ECO:0000313" key="3">
    <source>
        <dbReference type="Proteomes" id="UP000266841"/>
    </source>
</evidence>